<feature type="transmembrane region" description="Helical" evidence="1">
    <location>
        <begin position="101"/>
        <end position="119"/>
    </location>
</feature>
<keyword evidence="1" id="KW-0472">Membrane</keyword>
<sequence length="368" mass="39779">MSLPNLAMWGAAAGASGWKISQLIRVPVDRGLRVITACTFLVFLALTAQLAADPSSALSAASRQLPKLFQNVVLTFFFALLIVLLESIVDSRGGASQGTIEIAIALVASCGLAATFFLADKSSGSFSYEAAGSTTMQLLFYLIGNAYMAYATARGAALTWRAGDQGQSRVRLSLRVAGAGLVICCLGTHLPRIASTTGRLVFRRDIVPGTGFWTTPFLALGISIFFFGVAYPGVRAGIVKLRLWFLDRKHYRQLRPLWAALREAFPDITLLPTTSQAREAFRVRHMRLHFYRRAIECRDGLVCLSPYLEPDGAANGASTLSAERLREGLLRSTDGELRAGVHVVALPADPGMDADLKELLALSQGLRE</sequence>
<reference evidence="3 4" key="1">
    <citation type="submission" date="2018-12" db="EMBL/GenBank/DDBJ databases">
        <title>Amycolatopsis eburnea sp. nov. actinomycete associate with arbuscular mycorrhiza fungal spore.</title>
        <authorList>
            <person name="Lumyong S."/>
            <person name="Chaiya L."/>
        </authorList>
    </citation>
    <scope>NUCLEOTIDE SEQUENCE [LARGE SCALE GENOMIC DNA]</scope>
    <source>
        <strain evidence="3 4">GLM-1</strain>
    </source>
</reference>
<dbReference type="Pfam" id="PF20182">
    <property type="entry name" value="DUF6545"/>
    <property type="match status" value="1"/>
</dbReference>
<dbReference type="RefSeq" id="WP_125311196.1">
    <property type="nucleotide sequence ID" value="NZ_RSEC01000048.1"/>
</dbReference>
<proteinExistence type="predicted"/>
<evidence type="ECO:0000256" key="1">
    <source>
        <dbReference type="SAM" id="Phobius"/>
    </source>
</evidence>
<comment type="caution">
    <text evidence="3">The sequence shown here is derived from an EMBL/GenBank/DDBJ whole genome shotgun (WGS) entry which is preliminary data.</text>
</comment>
<dbReference type="OrthoDB" id="3675041at2"/>
<feature type="transmembrane region" description="Helical" evidence="1">
    <location>
        <begin position="31"/>
        <end position="52"/>
    </location>
</feature>
<dbReference type="AlphaFoldDB" id="A0A3R9DW23"/>
<feature type="transmembrane region" description="Helical" evidence="1">
    <location>
        <begin position="210"/>
        <end position="234"/>
    </location>
</feature>
<accession>A0A3R9DW23</accession>
<keyword evidence="4" id="KW-1185">Reference proteome</keyword>
<evidence type="ECO:0000313" key="3">
    <source>
        <dbReference type="EMBL" id="RSD16332.1"/>
    </source>
</evidence>
<evidence type="ECO:0000259" key="2">
    <source>
        <dbReference type="Pfam" id="PF20182"/>
    </source>
</evidence>
<keyword evidence="1" id="KW-1133">Transmembrane helix</keyword>
<protein>
    <recommendedName>
        <fullName evidence="2">DUF6545 domain-containing protein</fullName>
    </recommendedName>
</protein>
<feature type="domain" description="DUF6545" evidence="2">
    <location>
        <begin position="244"/>
        <end position="366"/>
    </location>
</feature>
<feature type="transmembrane region" description="Helical" evidence="1">
    <location>
        <begin position="172"/>
        <end position="190"/>
    </location>
</feature>
<dbReference type="EMBL" id="RSEC01000048">
    <property type="protein sequence ID" value="RSD16332.1"/>
    <property type="molecule type" value="Genomic_DNA"/>
</dbReference>
<dbReference type="Proteomes" id="UP000267081">
    <property type="component" value="Unassembled WGS sequence"/>
</dbReference>
<organism evidence="3 4">
    <name type="scientific">Amycolatopsis eburnea</name>
    <dbReference type="NCBI Taxonomy" id="2267691"/>
    <lineage>
        <taxon>Bacteria</taxon>
        <taxon>Bacillati</taxon>
        <taxon>Actinomycetota</taxon>
        <taxon>Actinomycetes</taxon>
        <taxon>Pseudonocardiales</taxon>
        <taxon>Pseudonocardiaceae</taxon>
        <taxon>Amycolatopsis</taxon>
    </lineage>
</organism>
<dbReference type="InterPro" id="IPR046675">
    <property type="entry name" value="DUF6545"/>
</dbReference>
<name>A0A3R9DW23_9PSEU</name>
<dbReference type="InterPro" id="IPR050039">
    <property type="entry name" value="MAB_1171c-like"/>
</dbReference>
<keyword evidence="1" id="KW-0812">Transmembrane</keyword>
<feature type="transmembrane region" description="Helical" evidence="1">
    <location>
        <begin position="72"/>
        <end position="89"/>
    </location>
</feature>
<feature type="transmembrane region" description="Helical" evidence="1">
    <location>
        <begin position="139"/>
        <end position="160"/>
    </location>
</feature>
<gene>
    <name evidence="3" type="ORF">EIY87_22010</name>
</gene>
<dbReference type="NCBIfam" id="NF042915">
    <property type="entry name" value="MAB_1171c_fam"/>
    <property type="match status" value="1"/>
</dbReference>
<evidence type="ECO:0000313" key="4">
    <source>
        <dbReference type="Proteomes" id="UP000267081"/>
    </source>
</evidence>